<dbReference type="AlphaFoldDB" id="U7D602"/>
<evidence type="ECO:0000313" key="2">
    <source>
        <dbReference type="Proteomes" id="UP000017148"/>
    </source>
</evidence>
<dbReference type="EMBL" id="ASJR01000014">
    <property type="protein sequence ID" value="ERP31363.1"/>
    <property type="molecule type" value="Genomic_DNA"/>
</dbReference>
<dbReference type="SUPFAM" id="SSF48452">
    <property type="entry name" value="TPR-like"/>
    <property type="match status" value="1"/>
</dbReference>
<gene>
    <name evidence="1" type="ORF">CALK_1708</name>
</gene>
<dbReference type="InterPro" id="IPR011990">
    <property type="entry name" value="TPR-like_helical_dom_sf"/>
</dbReference>
<dbReference type="Proteomes" id="UP000017148">
    <property type="component" value="Unassembled WGS sequence"/>
</dbReference>
<accession>U7D602</accession>
<evidence type="ECO:0008006" key="3">
    <source>
        <dbReference type="Google" id="ProtNLM"/>
    </source>
</evidence>
<name>U7D602_9BACT</name>
<evidence type="ECO:0000313" key="1">
    <source>
        <dbReference type="EMBL" id="ERP31363.1"/>
    </source>
</evidence>
<proteinExistence type="predicted"/>
<dbReference type="RefSeq" id="WP_022637148.1">
    <property type="nucleotide sequence ID" value="NZ_ASJR01000014.1"/>
</dbReference>
<dbReference type="STRING" id="1313304.CALK_1708"/>
<dbReference type="Gene3D" id="1.25.40.10">
    <property type="entry name" value="Tetratricopeptide repeat domain"/>
    <property type="match status" value="1"/>
</dbReference>
<keyword evidence="2" id="KW-1185">Reference proteome</keyword>
<sequence length="524" mass="62177">MIFLRRVLLFLPILIIIFFILKALDVEFLDFDRGEPFVTIGRSTYTEQDLESVARVKRLFPIKKESLRFPGERDTVTSLIETVLFYDEARQYRNSLKGTARWDLFQTFWKGRTFFLDILVRNNGFSDEEIEAHFEENRDYFLALDERLGADTLAALRPAVADSLFLKHHKPTQEFIDRIEGDKSDSEIRDIWLESFRVNRNGFFLNLFYEKEFGRSVPSDLSSIVGPNEIVTEREIDELLTWLPQYSFDEEEQYNYAQFILAWKLFGNEAERRGYTRSREYRRSFEWFKKYSVVHHYMNEVLDERVEPFGSLLDEHFIFAYWDRHGQPLNEYDTVVYEQLRSQYREKMNDISISRHINEKRENTRIDFMNSSDGDEWNLDAAQMFTRADSLLSQGNASKARELFTTLRDTYLYTDHGLMALTKLAEIEKKEGRFRRAIDAFRDYIIFSGDEGDFCSEYFMIAMIYGDHLHRYEQAAANYGWILENSERCNMAGDAEFMYLHLGEPIPGIQELKERALRQGQDVR</sequence>
<protein>
    <recommendedName>
        <fullName evidence="3">Tetratricopeptide repeat protein</fullName>
    </recommendedName>
</protein>
<comment type="caution">
    <text evidence="1">The sequence shown here is derived from an EMBL/GenBank/DDBJ whole genome shotgun (WGS) entry which is preliminary data.</text>
</comment>
<reference evidence="1 2" key="1">
    <citation type="journal article" date="2013" name="Environ. Microbiol.">
        <title>Genome analysis of Chitinivibrio alkaliphilus gen. nov., sp. nov., a novel extremely haloalkaliphilic anaerobic chitinolytic bacterium from the candidate phylum Termite Group 3.</title>
        <authorList>
            <person name="Sorokin D.Y."/>
            <person name="Gumerov V.M."/>
            <person name="Rakitin A.L."/>
            <person name="Beletsky A.V."/>
            <person name="Damste J.S."/>
            <person name="Muyzer G."/>
            <person name="Mardanov A.V."/>
            <person name="Ravin N.V."/>
        </authorList>
    </citation>
    <scope>NUCLEOTIDE SEQUENCE [LARGE SCALE GENOMIC DNA]</scope>
    <source>
        <strain evidence="1 2">ACht1</strain>
    </source>
</reference>
<organism evidence="1 2">
    <name type="scientific">Chitinivibrio alkaliphilus ACht1</name>
    <dbReference type="NCBI Taxonomy" id="1313304"/>
    <lineage>
        <taxon>Bacteria</taxon>
        <taxon>Pseudomonadati</taxon>
        <taxon>Fibrobacterota</taxon>
        <taxon>Chitinivibrionia</taxon>
        <taxon>Chitinivibrionales</taxon>
        <taxon>Chitinivibrionaceae</taxon>
        <taxon>Chitinivibrio</taxon>
    </lineage>
</organism>